<sequence length="101" mass="11285">MLVSRTWKELWWMRTTTVQTECSSICLTGPRGDNRRTPDRAAEGDDFLFAIAFMFLQQFTVAEKEEHGRQSVWAARGGCLLAPALGVGRPANEALGGLRRD</sequence>
<gene>
    <name evidence="1" type="ORF">GUJ93_ZPchr0009g421</name>
</gene>
<name>A0A8J5RMK7_ZIZPA</name>
<proteinExistence type="predicted"/>
<dbReference type="EMBL" id="JAAALK010000289">
    <property type="protein sequence ID" value="KAG8048584.1"/>
    <property type="molecule type" value="Genomic_DNA"/>
</dbReference>
<evidence type="ECO:0000313" key="2">
    <source>
        <dbReference type="Proteomes" id="UP000729402"/>
    </source>
</evidence>
<reference evidence="1" key="2">
    <citation type="submission" date="2021-02" db="EMBL/GenBank/DDBJ databases">
        <authorList>
            <person name="Kimball J.A."/>
            <person name="Haas M.W."/>
            <person name="Macchietto M."/>
            <person name="Kono T."/>
            <person name="Duquette J."/>
            <person name="Shao M."/>
        </authorList>
    </citation>
    <scope>NUCLEOTIDE SEQUENCE</scope>
    <source>
        <tissue evidence="1">Fresh leaf tissue</tissue>
    </source>
</reference>
<reference evidence="1" key="1">
    <citation type="journal article" date="2021" name="bioRxiv">
        <title>Whole Genome Assembly and Annotation of Northern Wild Rice, Zizania palustris L., Supports a Whole Genome Duplication in the Zizania Genus.</title>
        <authorList>
            <person name="Haas M."/>
            <person name="Kono T."/>
            <person name="Macchietto M."/>
            <person name="Millas R."/>
            <person name="McGilp L."/>
            <person name="Shao M."/>
            <person name="Duquette J."/>
            <person name="Hirsch C.N."/>
            <person name="Kimball J."/>
        </authorList>
    </citation>
    <scope>NUCLEOTIDE SEQUENCE</scope>
    <source>
        <tissue evidence="1">Fresh leaf tissue</tissue>
    </source>
</reference>
<organism evidence="1 2">
    <name type="scientific">Zizania palustris</name>
    <name type="common">Northern wild rice</name>
    <dbReference type="NCBI Taxonomy" id="103762"/>
    <lineage>
        <taxon>Eukaryota</taxon>
        <taxon>Viridiplantae</taxon>
        <taxon>Streptophyta</taxon>
        <taxon>Embryophyta</taxon>
        <taxon>Tracheophyta</taxon>
        <taxon>Spermatophyta</taxon>
        <taxon>Magnoliopsida</taxon>
        <taxon>Liliopsida</taxon>
        <taxon>Poales</taxon>
        <taxon>Poaceae</taxon>
        <taxon>BOP clade</taxon>
        <taxon>Oryzoideae</taxon>
        <taxon>Oryzeae</taxon>
        <taxon>Zizaniinae</taxon>
        <taxon>Zizania</taxon>
    </lineage>
</organism>
<comment type="caution">
    <text evidence="1">The sequence shown here is derived from an EMBL/GenBank/DDBJ whole genome shotgun (WGS) entry which is preliminary data.</text>
</comment>
<dbReference type="AlphaFoldDB" id="A0A8J5RMK7"/>
<protein>
    <submittedName>
        <fullName evidence="1">Uncharacterized protein</fullName>
    </submittedName>
</protein>
<accession>A0A8J5RMK7</accession>
<evidence type="ECO:0000313" key="1">
    <source>
        <dbReference type="EMBL" id="KAG8048584.1"/>
    </source>
</evidence>
<keyword evidence="2" id="KW-1185">Reference proteome</keyword>
<dbReference type="Proteomes" id="UP000729402">
    <property type="component" value="Unassembled WGS sequence"/>
</dbReference>